<sequence length="307" mass="32914">MSHPILRVIQAGPLAQLQDAGRFGVRHLGLTQGGPMDLESWALANQLVDNAWGCAVLEITVGGLILECLEDVDCAITGADLGATVDKSPIPLWQSFSLKKAQRLAFGSPKQGLRVYLAVKGGFDAPRFLKSCASVQREQLGGHKGDGSRLSREDVLFASTLFKSASEHKKTQPRAFGQITDLDLIPGAQVHLFSGSSLFQAFNQVWTVDLRADRMGIRLTGNPLQVKLPSLISEGIGLGAVQIPPDGCPIVLLNDRQTIGGYPKLGSLTPLACARLAQVQPGQSVRFRACGQIAASEAYAQFLSRFK</sequence>
<dbReference type="Pfam" id="PF02626">
    <property type="entry name" value="CT_A_B"/>
    <property type="match status" value="1"/>
</dbReference>
<dbReference type="GO" id="GO:0016787">
    <property type="term" value="F:hydrolase activity"/>
    <property type="evidence" value="ECO:0007669"/>
    <property type="project" value="UniProtKB-KW"/>
</dbReference>
<reference evidence="5 6" key="1">
    <citation type="submission" date="2018-06" db="EMBL/GenBank/DDBJ databases">
        <title>Nitrincola tibetense sp. nov., isolated from Lake XuguoCo on Tibetan Plateau.</title>
        <authorList>
            <person name="Xing P."/>
        </authorList>
    </citation>
    <scope>NUCLEOTIDE SEQUENCE [LARGE SCALE GENOMIC DNA]</scope>
    <source>
        <strain evidence="6">xg18</strain>
    </source>
</reference>
<evidence type="ECO:0000256" key="1">
    <source>
        <dbReference type="ARBA" id="ARBA00022741"/>
    </source>
</evidence>
<keyword evidence="2 5" id="KW-0378">Hydrolase</keyword>
<dbReference type="PANTHER" id="PTHR43309">
    <property type="entry name" value="5-OXOPROLINASE SUBUNIT C"/>
    <property type="match status" value="1"/>
</dbReference>
<dbReference type="InterPro" id="IPR029000">
    <property type="entry name" value="Cyclophilin-like_dom_sf"/>
</dbReference>
<dbReference type="EMBL" id="QKRX01000003">
    <property type="protein sequence ID" value="RAU18757.1"/>
    <property type="molecule type" value="Genomic_DNA"/>
</dbReference>
<evidence type="ECO:0000256" key="2">
    <source>
        <dbReference type="ARBA" id="ARBA00022801"/>
    </source>
</evidence>
<evidence type="ECO:0000256" key="3">
    <source>
        <dbReference type="ARBA" id="ARBA00022840"/>
    </source>
</evidence>
<dbReference type="AlphaFoldDB" id="A0A364NPD9"/>
<organism evidence="5 6">
    <name type="scientific">Nitrincola tibetensis</name>
    <dbReference type="NCBI Taxonomy" id="2219697"/>
    <lineage>
        <taxon>Bacteria</taxon>
        <taxon>Pseudomonadati</taxon>
        <taxon>Pseudomonadota</taxon>
        <taxon>Gammaproteobacteria</taxon>
        <taxon>Oceanospirillales</taxon>
        <taxon>Oceanospirillaceae</taxon>
        <taxon>Nitrincola</taxon>
    </lineage>
</organism>
<accession>A0A364NPD9</accession>
<dbReference type="Proteomes" id="UP000250744">
    <property type="component" value="Unassembled WGS sequence"/>
</dbReference>
<keyword evidence="1" id="KW-0547">Nucleotide-binding</keyword>
<dbReference type="PANTHER" id="PTHR43309:SF4">
    <property type="entry name" value="CARBOXYLTRANSFERASE DOMAIN-CONTAINING PROTEIN"/>
    <property type="match status" value="1"/>
</dbReference>
<keyword evidence="3" id="KW-0067">ATP-binding</keyword>
<dbReference type="RefSeq" id="WP_112157980.1">
    <property type="nucleotide sequence ID" value="NZ_QKRX01000003.1"/>
</dbReference>
<dbReference type="SUPFAM" id="SSF50891">
    <property type="entry name" value="Cyclophilin-like"/>
    <property type="match status" value="1"/>
</dbReference>
<dbReference type="InterPro" id="IPR003778">
    <property type="entry name" value="CT_A_B"/>
</dbReference>
<dbReference type="GO" id="GO:0005524">
    <property type="term" value="F:ATP binding"/>
    <property type="evidence" value="ECO:0007669"/>
    <property type="project" value="UniProtKB-KW"/>
</dbReference>
<evidence type="ECO:0000313" key="5">
    <source>
        <dbReference type="EMBL" id="RAU18757.1"/>
    </source>
</evidence>
<comment type="caution">
    <text evidence="5">The sequence shown here is derived from an EMBL/GenBank/DDBJ whole genome shotgun (WGS) entry which is preliminary data.</text>
</comment>
<gene>
    <name evidence="5" type="ORF">DN062_04530</name>
</gene>
<keyword evidence="6" id="KW-1185">Reference proteome</keyword>
<evidence type="ECO:0000313" key="6">
    <source>
        <dbReference type="Proteomes" id="UP000250744"/>
    </source>
</evidence>
<name>A0A364NPD9_9GAMM</name>
<feature type="domain" description="Carboxyltransferase" evidence="4">
    <location>
        <begin position="27"/>
        <end position="306"/>
    </location>
</feature>
<dbReference type="OrthoDB" id="9768696at2"/>
<proteinExistence type="predicted"/>
<dbReference type="InterPro" id="IPR052708">
    <property type="entry name" value="PxpC"/>
</dbReference>
<dbReference type="NCBIfam" id="TIGR00724">
    <property type="entry name" value="urea_amlyse_rel"/>
    <property type="match status" value="1"/>
</dbReference>
<protein>
    <submittedName>
        <fullName evidence="5">Allophanate hydrolase</fullName>
    </submittedName>
</protein>
<evidence type="ECO:0000259" key="4">
    <source>
        <dbReference type="SMART" id="SM00797"/>
    </source>
</evidence>
<dbReference type="Gene3D" id="2.40.100.10">
    <property type="entry name" value="Cyclophilin-like"/>
    <property type="match status" value="1"/>
</dbReference>
<dbReference type="SMART" id="SM00797">
    <property type="entry name" value="AHS2"/>
    <property type="match status" value="1"/>
</dbReference>